<protein>
    <recommendedName>
        <fullName evidence="1">START domain-containing protein</fullName>
    </recommendedName>
</protein>
<dbReference type="Proteomes" id="UP001328107">
    <property type="component" value="Unassembled WGS sequence"/>
</dbReference>
<reference evidence="3" key="1">
    <citation type="submission" date="2022-10" db="EMBL/GenBank/DDBJ databases">
        <title>Genome assembly of Pristionchus species.</title>
        <authorList>
            <person name="Yoshida K."/>
            <person name="Sommer R.J."/>
        </authorList>
    </citation>
    <scope>NUCLEOTIDE SEQUENCE [LARGE SCALE GENOMIC DNA]</scope>
    <source>
        <strain evidence="3">RS5460</strain>
    </source>
</reference>
<dbReference type="SMART" id="SM00234">
    <property type="entry name" value="START"/>
    <property type="match status" value="1"/>
</dbReference>
<dbReference type="InterPro" id="IPR002913">
    <property type="entry name" value="START_lipid-bd_dom"/>
</dbReference>
<evidence type="ECO:0000313" key="3">
    <source>
        <dbReference type="Proteomes" id="UP001328107"/>
    </source>
</evidence>
<dbReference type="InterPro" id="IPR029866">
    <property type="entry name" value="StAR"/>
</dbReference>
<evidence type="ECO:0000313" key="2">
    <source>
        <dbReference type="EMBL" id="GMR38392.1"/>
    </source>
</evidence>
<keyword evidence="3" id="KW-1185">Reference proteome</keyword>
<dbReference type="EMBL" id="BTRK01000002">
    <property type="protein sequence ID" value="GMR38392.1"/>
    <property type="molecule type" value="Genomic_DNA"/>
</dbReference>
<accession>A0AAN4ZC18</accession>
<feature type="non-terminal residue" evidence="2">
    <location>
        <position position="240"/>
    </location>
</feature>
<dbReference type="PANTHER" id="PTHR46489:SF1">
    <property type="entry name" value="STEROIDOGENIC ACUTE REGULATORY PROTEIN, MITOCHONDRIAL"/>
    <property type="match status" value="1"/>
</dbReference>
<dbReference type="GO" id="GO:0006694">
    <property type="term" value="P:steroid biosynthetic process"/>
    <property type="evidence" value="ECO:0007669"/>
    <property type="project" value="InterPro"/>
</dbReference>
<name>A0AAN4ZC18_9BILA</name>
<dbReference type="PROSITE" id="PS50848">
    <property type="entry name" value="START"/>
    <property type="match status" value="1"/>
</dbReference>
<dbReference type="PANTHER" id="PTHR46489">
    <property type="entry name" value="STEROIDOGENIC ACUTE REGULATORY PROTEIN, MITOCHONDRIAL"/>
    <property type="match status" value="1"/>
</dbReference>
<dbReference type="Gene3D" id="3.30.530.20">
    <property type="match status" value="1"/>
</dbReference>
<organism evidence="2 3">
    <name type="scientific">Pristionchus mayeri</name>
    <dbReference type="NCBI Taxonomy" id="1317129"/>
    <lineage>
        <taxon>Eukaryota</taxon>
        <taxon>Metazoa</taxon>
        <taxon>Ecdysozoa</taxon>
        <taxon>Nematoda</taxon>
        <taxon>Chromadorea</taxon>
        <taxon>Rhabditida</taxon>
        <taxon>Rhabditina</taxon>
        <taxon>Diplogasteromorpha</taxon>
        <taxon>Diplogasteroidea</taxon>
        <taxon>Neodiplogasteridae</taxon>
        <taxon>Pristionchus</taxon>
    </lineage>
</organism>
<sequence>VMASSSTAFTAYGITDRLKPEHEKYVEAFQTAAQAFTEADELFDDRDFIAKRGWKKETEMNTGEAVYSKNTPNGKMATVSVCFDTAICTKMKFLRVDIESMPEWDPNINYAKIDVKFTNYSDIVRYGSNQILIVSGREIIAARMQRPIANGGYRLAMRSTPLADIPESNDKVRAIVHLGAYQFRPHPEFPETKTLYDFIMLVDLKGSIPRWMINPVIPKITAMDTDERAKHFKELGEKKQ</sequence>
<dbReference type="CDD" id="cd00177">
    <property type="entry name" value="START"/>
    <property type="match status" value="1"/>
</dbReference>
<gene>
    <name evidence="2" type="ORF">PMAYCL1PPCAC_08587</name>
</gene>
<feature type="non-terminal residue" evidence="2">
    <location>
        <position position="1"/>
    </location>
</feature>
<dbReference type="GO" id="GO:0120020">
    <property type="term" value="F:cholesterol transfer activity"/>
    <property type="evidence" value="ECO:0007669"/>
    <property type="project" value="InterPro"/>
</dbReference>
<dbReference type="Pfam" id="PF01852">
    <property type="entry name" value="START"/>
    <property type="match status" value="1"/>
</dbReference>
<feature type="domain" description="START" evidence="1">
    <location>
        <begin position="53"/>
        <end position="214"/>
    </location>
</feature>
<dbReference type="InterPro" id="IPR023393">
    <property type="entry name" value="START-like_dom_sf"/>
</dbReference>
<dbReference type="GO" id="GO:0015485">
    <property type="term" value="F:cholesterol binding"/>
    <property type="evidence" value="ECO:0007669"/>
    <property type="project" value="InterPro"/>
</dbReference>
<dbReference type="SUPFAM" id="SSF55961">
    <property type="entry name" value="Bet v1-like"/>
    <property type="match status" value="1"/>
</dbReference>
<comment type="caution">
    <text evidence="2">The sequence shown here is derived from an EMBL/GenBank/DDBJ whole genome shotgun (WGS) entry which is preliminary data.</text>
</comment>
<dbReference type="AlphaFoldDB" id="A0AAN4ZC18"/>
<proteinExistence type="predicted"/>
<dbReference type="GO" id="GO:0005739">
    <property type="term" value="C:mitochondrion"/>
    <property type="evidence" value="ECO:0007669"/>
    <property type="project" value="InterPro"/>
</dbReference>
<evidence type="ECO:0000259" key="1">
    <source>
        <dbReference type="PROSITE" id="PS50848"/>
    </source>
</evidence>